<reference evidence="2" key="1">
    <citation type="submission" date="2020-10" db="EMBL/GenBank/DDBJ databases">
        <title>Taxonomic study of unclassified bacteria belonging to the class Ktedonobacteria.</title>
        <authorList>
            <person name="Yabe S."/>
            <person name="Wang C.M."/>
            <person name="Zheng Y."/>
            <person name="Sakai Y."/>
            <person name="Cavaletti L."/>
            <person name="Monciardini P."/>
            <person name="Donadio S."/>
        </authorList>
    </citation>
    <scope>NUCLEOTIDE SEQUENCE</scope>
    <source>
        <strain evidence="2">ID150040</strain>
    </source>
</reference>
<comment type="caution">
    <text evidence="2">The sequence shown here is derived from an EMBL/GenBank/DDBJ whole genome shotgun (WGS) entry which is preliminary data.</text>
</comment>
<organism evidence="2 3">
    <name type="scientific">Reticulibacter mediterranei</name>
    <dbReference type="NCBI Taxonomy" id="2778369"/>
    <lineage>
        <taxon>Bacteria</taxon>
        <taxon>Bacillati</taxon>
        <taxon>Chloroflexota</taxon>
        <taxon>Ktedonobacteria</taxon>
        <taxon>Ktedonobacterales</taxon>
        <taxon>Reticulibacteraceae</taxon>
        <taxon>Reticulibacter</taxon>
    </lineage>
</organism>
<accession>A0A8J3N4I2</accession>
<evidence type="ECO:0008006" key="4">
    <source>
        <dbReference type="Google" id="ProtNLM"/>
    </source>
</evidence>
<gene>
    <name evidence="2" type="ORF">KSF_054130</name>
</gene>
<feature type="transmembrane region" description="Helical" evidence="1">
    <location>
        <begin position="17"/>
        <end position="39"/>
    </location>
</feature>
<keyword evidence="1" id="KW-1133">Transmembrane helix</keyword>
<protein>
    <recommendedName>
        <fullName evidence="4">YncE family protein</fullName>
    </recommendedName>
</protein>
<dbReference type="PANTHER" id="PTHR47197">
    <property type="entry name" value="PROTEIN NIRF"/>
    <property type="match status" value="1"/>
</dbReference>
<dbReference type="InterPro" id="IPR051200">
    <property type="entry name" value="Host-pathogen_enzymatic-act"/>
</dbReference>
<proteinExistence type="predicted"/>
<keyword evidence="1" id="KW-0472">Membrane</keyword>
<keyword evidence="1" id="KW-0812">Transmembrane</keyword>
<sequence>MISDLHHLATGTIRKHLFLAGIWVVSIALPVFLIARVGIQFFTPPPSDRLLMERDIALPDAFPDPARTAQNPFAPGVARSFDHFDFQVVDPQLHLLFLAHTGPNPDREHQVNPHFDPEADAKNDGNIIVFNTQQQKIVGLLPIPQVTGLTLDTDQHHVFAADSNDNIIYDINEKTMRISPIMLQENDSPDGLAYDQIDHLVLVANPGSPANPDETNAIERKNQNVTFINARTGKVVGRVRLGIDGKWGDDVGHVRFDPQLHRVFVAVQQLPNPDSTDPNLTPPTGAAWLVSIDPLTMKVVQRLHLPDTCITPHGLLIDPTVHIGFLACVDSNPASLIRIDLQKMAVISEKPWIVESKPDMLAFDRTLHLLYVASASGLTVFQQKGRSFKWLGSYSFGVNMHSLAVNEQTHELYIPLARMGGRPVLRIMRYNFEQYHD</sequence>
<dbReference type="InterPro" id="IPR015943">
    <property type="entry name" value="WD40/YVTN_repeat-like_dom_sf"/>
</dbReference>
<evidence type="ECO:0000313" key="3">
    <source>
        <dbReference type="Proteomes" id="UP000597444"/>
    </source>
</evidence>
<keyword evidence="3" id="KW-1185">Reference proteome</keyword>
<dbReference type="InterPro" id="IPR011048">
    <property type="entry name" value="Haem_d1_sf"/>
</dbReference>
<dbReference type="EMBL" id="BNJK01000001">
    <property type="protein sequence ID" value="GHO95365.1"/>
    <property type="molecule type" value="Genomic_DNA"/>
</dbReference>
<dbReference type="SUPFAM" id="SSF51004">
    <property type="entry name" value="C-terminal (heme d1) domain of cytochrome cd1-nitrite reductase"/>
    <property type="match status" value="1"/>
</dbReference>
<dbReference type="AlphaFoldDB" id="A0A8J3N4I2"/>
<evidence type="ECO:0000313" key="2">
    <source>
        <dbReference type="EMBL" id="GHO95365.1"/>
    </source>
</evidence>
<evidence type="ECO:0000256" key="1">
    <source>
        <dbReference type="SAM" id="Phobius"/>
    </source>
</evidence>
<dbReference type="PANTHER" id="PTHR47197:SF3">
    <property type="entry name" value="DIHYDRO-HEME D1 DEHYDROGENASE"/>
    <property type="match status" value="1"/>
</dbReference>
<dbReference type="Gene3D" id="2.130.10.10">
    <property type="entry name" value="YVTN repeat-like/Quinoprotein amine dehydrogenase"/>
    <property type="match status" value="2"/>
</dbReference>
<dbReference type="Proteomes" id="UP000597444">
    <property type="component" value="Unassembled WGS sequence"/>
</dbReference>
<name>A0A8J3N4I2_9CHLR</name>